<dbReference type="EMBL" id="JAMZIH010001766">
    <property type="protein sequence ID" value="KAJ1677920.1"/>
    <property type="molecule type" value="Genomic_DNA"/>
</dbReference>
<dbReference type="Proteomes" id="UP001145114">
    <property type="component" value="Unassembled WGS sequence"/>
</dbReference>
<protein>
    <submittedName>
        <fullName evidence="1">Uncharacterized protein</fullName>
    </submittedName>
</protein>
<organism evidence="1 2">
    <name type="scientific">Spiromyces aspiralis</name>
    <dbReference type="NCBI Taxonomy" id="68401"/>
    <lineage>
        <taxon>Eukaryota</taxon>
        <taxon>Fungi</taxon>
        <taxon>Fungi incertae sedis</taxon>
        <taxon>Zoopagomycota</taxon>
        <taxon>Kickxellomycotina</taxon>
        <taxon>Kickxellomycetes</taxon>
        <taxon>Kickxellales</taxon>
        <taxon>Kickxellaceae</taxon>
        <taxon>Spiromyces</taxon>
    </lineage>
</organism>
<reference evidence="1" key="1">
    <citation type="submission" date="2022-06" db="EMBL/GenBank/DDBJ databases">
        <title>Phylogenomic reconstructions and comparative analyses of Kickxellomycotina fungi.</title>
        <authorList>
            <person name="Reynolds N.K."/>
            <person name="Stajich J.E."/>
            <person name="Barry K."/>
            <person name="Grigoriev I.V."/>
            <person name="Crous P."/>
            <person name="Smith M.E."/>
        </authorList>
    </citation>
    <scope>NUCLEOTIDE SEQUENCE</scope>
    <source>
        <strain evidence="1">RSA 2271</strain>
    </source>
</reference>
<keyword evidence="2" id="KW-1185">Reference proteome</keyword>
<feature type="non-terminal residue" evidence="1">
    <location>
        <position position="155"/>
    </location>
</feature>
<evidence type="ECO:0000313" key="2">
    <source>
        <dbReference type="Proteomes" id="UP001145114"/>
    </source>
</evidence>
<proteinExistence type="predicted"/>
<accession>A0ACC1HRC9</accession>
<name>A0ACC1HRC9_9FUNG</name>
<gene>
    <name evidence="1" type="ORF">EV182_005169</name>
</gene>
<comment type="caution">
    <text evidence="1">The sequence shown here is derived from an EMBL/GenBank/DDBJ whole genome shotgun (WGS) entry which is preliminary data.</text>
</comment>
<evidence type="ECO:0000313" key="1">
    <source>
        <dbReference type="EMBL" id="KAJ1677920.1"/>
    </source>
</evidence>
<sequence>MDVWRQVPLETQRKFERVLSIWYTAKANGPLFPIEILDAIKRDVENESGHKVSDSYVSGSSNGNSKGNGKGIADIATKQWDAGVAPPRGLEQTAPIAVVATPPKKESNPLPPDLDTNRTQLLIRDAGRIIAYLQKQRIRQPSNETLKNTIRNVEK</sequence>